<organism evidence="6 7">
    <name type="scientific">Siculibacillus lacustris</name>
    <dbReference type="NCBI Taxonomy" id="1549641"/>
    <lineage>
        <taxon>Bacteria</taxon>
        <taxon>Pseudomonadati</taxon>
        <taxon>Pseudomonadota</taxon>
        <taxon>Alphaproteobacteria</taxon>
        <taxon>Hyphomicrobiales</taxon>
        <taxon>Ancalomicrobiaceae</taxon>
        <taxon>Siculibacillus</taxon>
    </lineage>
</organism>
<protein>
    <submittedName>
        <fullName evidence="6">FadR family transcriptional regulator</fullName>
    </submittedName>
</protein>
<dbReference type="Gene3D" id="1.20.120.530">
    <property type="entry name" value="GntR ligand-binding domain-like"/>
    <property type="match status" value="1"/>
</dbReference>
<reference evidence="6 7" key="1">
    <citation type="submission" date="2019-02" db="EMBL/GenBank/DDBJ databases">
        <title>Siculibacillus lacustris gen. nov., sp. nov., a new rosette-forming bacterium isolated from a freshwater crater lake (Lake St. Ana, Romania).</title>
        <authorList>
            <person name="Felfoldi T."/>
            <person name="Marton Z."/>
            <person name="Szabo A."/>
            <person name="Mentes A."/>
            <person name="Boka K."/>
            <person name="Marialigeti K."/>
            <person name="Mathe I."/>
            <person name="Koncz M."/>
            <person name="Schumann P."/>
            <person name="Toth E."/>
        </authorList>
    </citation>
    <scope>NUCLEOTIDE SEQUENCE [LARGE SCALE GENOMIC DNA]</scope>
    <source>
        <strain evidence="6 7">SA-279</strain>
    </source>
</reference>
<dbReference type="EMBL" id="SJFN01000022">
    <property type="protein sequence ID" value="TBW36078.1"/>
    <property type="molecule type" value="Genomic_DNA"/>
</dbReference>
<dbReference type="Gene3D" id="1.10.10.10">
    <property type="entry name" value="Winged helix-like DNA-binding domain superfamily/Winged helix DNA-binding domain"/>
    <property type="match status" value="1"/>
</dbReference>
<dbReference type="InterPro" id="IPR011711">
    <property type="entry name" value="GntR_C"/>
</dbReference>
<feature type="region of interest" description="Disordered" evidence="4">
    <location>
        <begin position="33"/>
        <end position="53"/>
    </location>
</feature>
<evidence type="ECO:0000313" key="6">
    <source>
        <dbReference type="EMBL" id="TBW36078.1"/>
    </source>
</evidence>
<feature type="domain" description="HTH gntR-type" evidence="5">
    <location>
        <begin position="85"/>
        <end position="153"/>
    </location>
</feature>
<sequence length="308" mass="33595">MVRRQGRLTAAFRQPAGGRDDAVTIAAALRSWRERSGRPRSPSAAPERAGRRYRPFIDASSSEIVRVPSSSAPRPVMPFQPIDSQRLYQRVADQIGDMIRGGEFPPGHRLPPERDLSKSLGVSRPVVREAMIALEIAGLVEVRTGSGTYVRATRPTAPIAPIDVGHSPSDVISARLMIEGEIARIAATTASERDLAELADLVELMTREHEDGVPGEDTDLRFHMGIAAATGNAVLPTVIERLWQDQHAPVFEILSERVQLPENWEPTRRYHAAILEALQNRDPDGAAAAMRAHLAQVLAVLTGDGPMV</sequence>
<evidence type="ECO:0000256" key="1">
    <source>
        <dbReference type="ARBA" id="ARBA00023015"/>
    </source>
</evidence>
<evidence type="ECO:0000256" key="4">
    <source>
        <dbReference type="SAM" id="MobiDB-lite"/>
    </source>
</evidence>
<dbReference type="OrthoDB" id="9812645at2"/>
<dbReference type="GO" id="GO:0003700">
    <property type="term" value="F:DNA-binding transcription factor activity"/>
    <property type="evidence" value="ECO:0007669"/>
    <property type="project" value="InterPro"/>
</dbReference>
<dbReference type="InterPro" id="IPR036388">
    <property type="entry name" value="WH-like_DNA-bd_sf"/>
</dbReference>
<dbReference type="PROSITE" id="PS50949">
    <property type="entry name" value="HTH_GNTR"/>
    <property type="match status" value="1"/>
</dbReference>
<evidence type="ECO:0000313" key="7">
    <source>
        <dbReference type="Proteomes" id="UP000292781"/>
    </source>
</evidence>
<evidence type="ECO:0000256" key="2">
    <source>
        <dbReference type="ARBA" id="ARBA00023125"/>
    </source>
</evidence>
<dbReference type="Pfam" id="PF07729">
    <property type="entry name" value="FCD"/>
    <property type="match status" value="1"/>
</dbReference>
<dbReference type="SMART" id="SM00345">
    <property type="entry name" value="HTH_GNTR"/>
    <property type="match status" value="1"/>
</dbReference>
<dbReference type="SMART" id="SM00895">
    <property type="entry name" value="FCD"/>
    <property type="match status" value="1"/>
</dbReference>
<keyword evidence="1" id="KW-0805">Transcription regulation</keyword>
<dbReference type="InterPro" id="IPR036390">
    <property type="entry name" value="WH_DNA-bd_sf"/>
</dbReference>
<dbReference type="PRINTS" id="PR00035">
    <property type="entry name" value="HTHGNTR"/>
</dbReference>
<accession>A0A4V2KT80</accession>
<evidence type="ECO:0000259" key="5">
    <source>
        <dbReference type="PROSITE" id="PS50949"/>
    </source>
</evidence>
<dbReference type="AlphaFoldDB" id="A0A4V2KT80"/>
<dbReference type="GO" id="GO:0003677">
    <property type="term" value="F:DNA binding"/>
    <property type="evidence" value="ECO:0007669"/>
    <property type="project" value="UniProtKB-KW"/>
</dbReference>
<dbReference type="SUPFAM" id="SSF48008">
    <property type="entry name" value="GntR ligand-binding domain-like"/>
    <property type="match status" value="1"/>
</dbReference>
<keyword evidence="2" id="KW-0238">DNA-binding</keyword>
<comment type="caution">
    <text evidence="6">The sequence shown here is derived from an EMBL/GenBank/DDBJ whole genome shotgun (WGS) entry which is preliminary data.</text>
</comment>
<gene>
    <name evidence="6" type="ORF">EYW49_14605</name>
</gene>
<name>A0A4V2KT80_9HYPH</name>
<dbReference type="SUPFAM" id="SSF46785">
    <property type="entry name" value="Winged helix' DNA-binding domain"/>
    <property type="match status" value="1"/>
</dbReference>
<proteinExistence type="predicted"/>
<dbReference type="InterPro" id="IPR000524">
    <property type="entry name" value="Tscrpt_reg_HTH_GntR"/>
</dbReference>
<keyword evidence="7" id="KW-1185">Reference proteome</keyword>
<dbReference type="InterPro" id="IPR008920">
    <property type="entry name" value="TF_FadR/GntR_C"/>
</dbReference>
<dbReference type="CDD" id="cd07377">
    <property type="entry name" value="WHTH_GntR"/>
    <property type="match status" value="1"/>
</dbReference>
<evidence type="ECO:0000256" key="3">
    <source>
        <dbReference type="ARBA" id="ARBA00023163"/>
    </source>
</evidence>
<dbReference type="PANTHER" id="PTHR43537:SF5">
    <property type="entry name" value="UXU OPERON TRANSCRIPTIONAL REGULATOR"/>
    <property type="match status" value="1"/>
</dbReference>
<dbReference type="Proteomes" id="UP000292781">
    <property type="component" value="Unassembled WGS sequence"/>
</dbReference>
<keyword evidence="3" id="KW-0804">Transcription</keyword>
<dbReference type="Pfam" id="PF00392">
    <property type="entry name" value="GntR"/>
    <property type="match status" value="1"/>
</dbReference>
<dbReference type="PANTHER" id="PTHR43537">
    <property type="entry name" value="TRANSCRIPTIONAL REGULATOR, GNTR FAMILY"/>
    <property type="match status" value="1"/>
</dbReference>